<dbReference type="InterPro" id="IPR006083">
    <property type="entry name" value="PRK/URK"/>
</dbReference>
<evidence type="ECO:0000256" key="8">
    <source>
        <dbReference type="RuleBase" id="RU004082"/>
    </source>
</evidence>
<dbReference type="GO" id="GO:0008974">
    <property type="term" value="F:phosphoribulokinase activity"/>
    <property type="evidence" value="ECO:0007669"/>
    <property type="project" value="UniProtKB-EC"/>
</dbReference>
<dbReference type="KEGG" id="gca:Galf_2873"/>
<keyword evidence="11" id="KW-1185">Reference proteome</keyword>
<protein>
    <recommendedName>
        <fullName evidence="2 8">Phosphoribulokinase</fullName>
        <ecNumber evidence="2 8">2.7.1.19</ecNumber>
    </recommendedName>
</protein>
<organism evidence="10 11">
    <name type="scientific">Gallionella capsiferriformans (strain ES-2)</name>
    <name type="common">Gallionella ferruginea capsiferriformans (strain ES-2)</name>
    <dbReference type="NCBI Taxonomy" id="395494"/>
    <lineage>
        <taxon>Bacteria</taxon>
        <taxon>Pseudomonadati</taxon>
        <taxon>Pseudomonadota</taxon>
        <taxon>Betaproteobacteria</taxon>
        <taxon>Nitrosomonadales</taxon>
        <taxon>Gallionellaceae</taxon>
        <taxon>Gallionella</taxon>
    </lineage>
</organism>
<accession>D9SE43</accession>
<keyword evidence="4" id="KW-0547">Nucleotide-binding</keyword>
<dbReference type="PROSITE" id="PS00567">
    <property type="entry name" value="PHOSPHORIBULOKINASE"/>
    <property type="match status" value="1"/>
</dbReference>
<dbReference type="InterPro" id="IPR027417">
    <property type="entry name" value="P-loop_NTPase"/>
</dbReference>
<gene>
    <name evidence="10" type="ordered locus">Galf_2873</name>
</gene>
<dbReference type="eggNOG" id="COG3954">
    <property type="taxonomic scope" value="Bacteria"/>
</dbReference>
<comment type="similarity">
    <text evidence="1 8">Belongs to the phosphoribulokinase family.</text>
</comment>
<dbReference type="GO" id="GO:0005975">
    <property type="term" value="P:carbohydrate metabolic process"/>
    <property type="evidence" value="ECO:0007669"/>
    <property type="project" value="InterPro"/>
</dbReference>
<reference evidence="10 11" key="1">
    <citation type="submission" date="2010-08" db="EMBL/GenBank/DDBJ databases">
        <title>Complete sequence of Gallionella capsiferriformans ES-2.</title>
        <authorList>
            <consortium name="US DOE Joint Genome Institute"/>
            <person name="Lucas S."/>
            <person name="Copeland A."/>
            <person name="Lapidus A."/>
            <person name="Cheng J.-F."/>
            <person name="Bruce D."/>
            <person name="Goodwin L."/>
            <person name="Pitluck S."/>
            <person name="Chertkov O."/>
            <person name="Davenport K.W."/>
            <person name="Detter J.C."/>
            <person name="Han C."/>
            <person name="Tapia R."/>
            <person name="Land M."/>
            <person name="Hauser L."/>
            <person name="Chang Y.-J."/>
            <person name="Jeffries C."/>
            <person name="Kyrpides N."/>
            <person name="Ivanova N."/>
            <person name="Mikhailova N."/>
            <person name="Shelobolina E.S."/>
            <person name="Picardal F."/>
            <person name="Roden E."/>
            <person name="Emerson D."/>
            <person name="Woyke T."/>
        </authorList>
    </citation>
    <scope>NUCLEOTIDE SEQUENCE [LARGE SCALE GENOMIC DNA]</scope>
    <source>
        <strain evidence="10 11">ES-2</strain>
    </source>
</reference>
<dbReference type="PRINTS" id="PR00478">
    <property type="entry name" value="PHRIBLKINASE"/>
</dbReference>
<dbReference type="EC" id="2.7.1.19" evidence="2 8"/>
<dbReference type="HOGENOM" id="CLU_962223_0_0_4"/>
<name>D9SE43_GALCS</name>
<evidence type="ECO:0000256" key="5">
    <source>
        <dbReference type="ARBA" id="ARBA00022777"/>
    </source>
</evidence>
<dbReference type="Pfam" id="PF00485">
    <property type="entry name" value="PRK"/>
    <property type="match status" value="1"/>
</dbReference>
<feature type="domain" description="Phosphoribulokinase/uridine kinase" evidence="9">
    <location>
        <begin position="7"/>
        <end position="224"/>
    </location>
</feature>
<evidence type="ECO:0000256" key="4">
    <source>
        <dbReference type="ARBA" id="ARBA00022741"/>
    </source>
</evidence>
<dbReference type="AlphaFoldDB" id="D9SE43"/>
<dbReference type="OrthoDB" id="9773443at2"/>
<evidence type="ECO:0000256" key="1">
    <source>
        <dbReference type="ARBA" id="ARBA00009719"/>
    </source>
</evidence>
<proteinExistence type="inferred from homology"/>
<evidence type="ECO:0000313" key="10">
    <source>
        <dbReference type="EMBL" id="ADL56865.1"/>
    </source>
</evidence>
<evidence type="ECO:0000259" key="9">
    <source>
        <dbReference type="Pfam" id="PF00485"/>
    </source>
</evidence>
<dbReference type="NCBIfam" id="NF011997">
    <property type="entry name" value="PRK15453.1"/>
    <property type="match status" value="1"/>
</dbReference>
<evidence type="ECO:0000256" key="3">
    <source>
        <dbReference type="ARBA" id="ARBA00022679"/>
    </source>
</evidence>
<dbReference type="SUPFAM" id="SSF52540">
    <property type="entry name" value="P-loop containing nucleoside triphosphate hydrolases"/>
    <property type="match status" value="1"/>
</dbReference>
<dbReference type="STRING" id="395494.Galf_2873"/>
<dbReference type="RefSeq" id="WP_013294767.1">
    <property type="nucleotide sequence ID" value="NC_014394.1"/>
</dbReference>
<sequence>MSSKHPVIAVTGSSGAGTTTVKRAFENIFRREKISAAVIEGDSLHSLDRMAFRAAAAEAAKAGHNTFSHFGPEANHFDKIEEMFKAYGETGTCKRRYYVHSEPEAVEHNKHFGLTDLTPGVFTPWEDIEANSDLLFYEGLHGLAKDETKGIDAGRYVDLGIGVVPVVNLEWIQKIHRDKAERGYSAEATVDTIMRRMPDYIKFITPQFTHTDINFQRVATVDTSNPFIARDIPTPDESFVVVRFREPKGVDFPYMLAMIPGSFMSRANTLVVPGGKMSHAMEVILAPVMHDMIANKKK</sequence>
<dbReference type="Proteomes" id="UP000001235">
    <property type="component" value="Chromosome"/>
</dbReference>
<dbReference type="Gene3D" id="3.40.50.300">
    <property type="entry name" value="P-loop containing nucleotide triphosphate hydrolases"/>
    <property type="match status" value="1"/>
</dbReference>
<keyword evidence="3 10" id="KW-0808">Transferase</keyword>
<evidence type="ECO:0000256" key="7">
    <source>
        <dbReference type="ARBA" id="ARBA00047663"/>
    </source>
</evidence>
<dbReference type="GO" id="GO:0005524">
    <property type="term" value="F:ATP binding"/>
    <property type="evidence" value="ECO:0007669"/>
    <property type="project" value="UniProtKB-KW"/>
</dbReference>
<dbReference type="InterPro" id="IPR006082">
    <property type="entry name" value="PRK"/>
</dbReference>
<comment type="catalytic activity">
    <reaction evidence="7 8">
        <text>D-ribulose 5-phosphate + ATP = D-ribulose 1,5-bisphosphate + ADP + H(+)</text>
        <dbReference type="Rhea" id="RHEA:19365"/>
        <dbReference type="ChEBI" id="CHEBI:15378"/>
        <dbReference type="ChEBI" id="CHEBI:30616"/>
        <dbReference type="ChEBI" id="CHEBI:57870"/>
        <dbReference type="ChEBI" id="CHEBI:58121"/>
        <dbReference type="ChEBI" id="CHEBI:456216"/>
        <dbReference type="EC" id="2.7.1.19"/>
    </reaction>
</comment>
<keyword evidence="5 10" id="KW-0418">Kinase</keyword>
<dbReference type="EMBL" id="CP002159">
    <property type="protein sequence ID" value="ADL56865.1"/>
    <property type="molecule type" value="Genomic_DNA"/>
</dbReference>
<evidence type="ECO:0000313" key="11">
    <source>
        <dbReference type="Proteomes" id="UP000001235"/>
    </source>
</evidence>
<evidence type="ECO:0000256" key="2">
    <source>
        <dbReference type="ARBA" id="ARBA00012042"/>
    </source>
</evidence>
<keyword evidence="6" id="KW-0067">ATP-binding</keyword>
<evidence type="ECO:0000256" key="6">
    <source>
        <dbReference type="ARBA" id="ARBA00022840"/>
    </source>
</evidence>